<protein>
    <submittedName>
        <fullName evidence="1">Uncharacterized protein</fullName>
    </submittedName>
</protein>
<sequence length="89" mass="9366">MTSLTQPCHQARVKLGHHPLSHAISPIQPGLTCLDTCGHLPPLTNVRTNRCECPPLTLLATGSSLPLCLLTVLASCAGLSPSYIPTQLS</sequence>
<gene>
    <name evidence="1" type="ORF">RRG08_051731</name>
</gene>
<proteinExistence type="predicted"/>
<dbReference type="Proteomes" id="UP001283361">
    <property type="component" value="Unassembled WGS sequence"/>
</dbReference>
<reference evidence="1" key="1">
    <citation type="journal article" date="2023" name="G3 (Bethesda)">
        <title>A reference genome for the long-term kleptoplast-retaining sea slug Elysia crispata morphotype clarki.</title>
        <authorList>
            <person name="Eastman K.E."/>
            <person name="Pendleton A.L."/>
            <person name="Shaikh M.A."/>
            <person name="Suttiyut T."/>
            <person name="Ogas R."/>
            <person name="Tomko P."/>
            <person name="Gavelis G."/>
            <person name="Widhalm J.R."/>
            <person name="Wisecaver J.H."/>
        </authorList>
    </citation>
    <scope>NUCLEOTIDE SEQUENCE</scope>
    <source>
        <strain evidence="1">ECLA1</strain>
    </source>
</reference>
<evidence type="ECO:0000313" key="1">
    <source>
        <dbReference type="EMBL" id="KAK3802976.1"/>
    </source>
</evidence>
<accession>A0AAE1BCG7</accession>
<comment type="caution">
    <text evidence="1">The sequence shown here is derived from an EMBL/GenBank/DDBJ whole genome shotgun (WGS) entry which is preliminary data.</text>
</comment>
<evidence type="ECO:0000313" key="2">
    <source>
        <dbReference type="Proteomes" id="UP001283361"/>
    </source>
</evidence>
<dbReference type="AlphaFoldDB" id="A0AAE1BCG7"/>
<keyword evidence="2" id="KW-1185">Reference proteome</keyword>
<organism evidence="1 2">
    <name type="scientific">Elysia crispata</name>
    <name type="common">lettuce slug</name>
    <dbReference type="NCBI Taxonomy" id="231223"/>
    <lineage>
        <taxon>Eukaryota</taxon>
        <taxon>Metazoa</taxon>
        <taxon>Spiralia</taxon>
        <taxon>Lophotrochozoa</taxon>
        <taxon>Mollusca</taxon>
        <taxon>Gastropoda</taxon>
        <taxon>Heterobranchia</taxon>
        <taxon>Euthyneura</taxon>
        <taxon>Panpulmonata</taxon>
        <taxon>Sacoglossa</taxon>
        <taxon>Placobranchoidea</taxon>
        <taxon>Plakobranchidae</taxon>
        <taxon>Elysia</taxon>
    </lineage>
</organism>
<name>A0AAE1BCG7_9GAST</name>
<dbReference type="EMBL" id="JAWDGP010000204">
    <property type="protein sequence ID" value="KAK3802976.1"/>
    <property type="molecule type" value="Genomic_DNA"/>
</dbReference>